<evidence type="ECO:0000313" key="4">
    <source>
        <dbReference type="Proteomes" id="UP000028712"/>
    </source>
</evidence>
<name>A0A085ZZZ0_FLAHY</name>
<feature type="non-terminal residue" evidence="3">
    <location>
        <position position="199"/>
    </location>
</feature>
<dbReference type="AlphaFoldDB" id="A0A085ZZZ0"/>
<feature type="signal peptide" evidence="2">
    <location>
        <begin position="1"/>
        <end position="22"/>
    </location>
</feature>
<keyword evidence="2" id="KW-0732">Signal</keyword>
<proteinExistence type="predicted"/>
<feature type="chain" id="PRO_5001801953" description="Collagen triple helix repeat-containing protein" evidence="2">
    <location>
        <begin position="23"/>
        <end position="199"/>
    </location>
</feature>
<sequence>MKLKETFLGLAGLLLFSTASYSQVGIGTLNPEQSSQLDVTATNKGMLVPRIKLTQTGLQAPVLGTAAVSLLVYNTQTINDVTPGFYYWNGVKWVRIVSKDEIDNFKETITTLINNGNGTYTYSNEDGKTTTIDIAGNVKTHETLTSLNYNSVTKVLTYKDEDEKLHEIILTGLRGAPGLPGADGANGKDGVDGAVGPQG</sequence>
<feature type="region of interest" description="Disordered" evidence="1">
    <location>
        <begin position="180"/>
        <end position="199"/>
    </location>
</feature>
<evidence type="ECO:0000313" key="3">
    <source>
        <dbReference type="EMBL" id="KFF10004.1"/>
    </source>
</evidence>
<dbReference type="EMBL" id="JPRM01000042">
    <property type="protein sequence ID" value="KFF10004.1"/>
    <property type="molecule type" value="Genomic_DNA"/>
</dbReference>
<dbReference type="RefSeq" id="WP_035626965.1">
    <property type="nucleotide sequence ID" value="NZ_JPRM01000042.1"/>
</dbReference>
<evidence type="ECO:0008006" key="5">
    <source>
        <dbReference type="Google" id="ProtNLM"/>
    </source>
</evidence>
<evidence type="ECO:0000256" key="1">
    <source>
        <dbReference type="SAM" id="MobiDB-lite"/>
    </source>
</evidence>
<reference evidence="3 4" key="1">
    <citation type="submission" date="2014-07" db="EMBL/GenBank/DDBJ databases">
        <title>Genome of Flavobacterium hydatis DSM 2063.</title>
        <authorList>
            <person name="Pipes S.E."/>
            <person name="Stropko S.J."/>
            <person name="Newman J.D."/>
        </authorList>
    </citation>
    <scope>NUCLEOTIDE SEQUENCE [LARGE SCALE GENOMIC DNA]</scope>
    <source>
        <strain evidence="3 4">DSM 2063</strain>
    </source>
</reference>
<accession>A0A085ZZZ0</accession>
<evidence type="ECO:0000256" key="2">
    <source>
        <dbReference type="SAM" id="SignalP"/>
    </source>
</evidence>
<gene>
    <name evidence="3" type="ORF">IW20_21205</name>
</gene>
<dbReference type="STRING" id="991.IW20_21205"/>
<dbReference type="eggNOG" id="COG0018">
    <property type="taxonomic scope" value="Bacteria"/>
</dbReference>
<organism evidence="3 4">
    <name type="scientific">Flavobacterium hydatis</name>
    <name type="common">Cytophaga aquatilis</name>
    <dbReference type="NCBI Taxonomy" id="991"/>
    <lineage>
        <taxon>Bacteria</taxon>
        <taxon>Pseudomonadati</taxon>
        <taxon>Bacteroidota</taxon>
        <taxon>Flavobacteriia</taxon>
        <taxon>Flavobacteriales</taxon>
        <taxon>Flavobacteriaceae</taxon>
        <taxon>Flavobacterium</taxon>
    </lineage>
</organism>
<comment type="caution">
    <text evidence="3">The sequence shown here is derived from an EMBL/GenBank/DDBJ whole genome shotgun (WGS) entry which is preliminary data.</text>
</comment>
<protein>
    <recommendedName>
        <fullName evidence="5">Collagen triple helix repeat-containing protein</fullName>
    </recommendedName>
</protein>
<dbReference type="Proteomes" id="UP000028712">
    <property type="component" value="Unassembled WGS sequence"/>
</dbReference>